<evidence type="ECO:0008006" key="4">
    <source>
        <dbReference type="Google" id="ProtNLM"/>
    </source>
</evidence>
<name>A0A3A6TKT4_9GAMM</name>
<evidence type="ECO:0000256" key="1">
    <source>
        <dbReference type="SAM" id="Phobius"/>
    </source>
</evidence>
<proteinExistence type="predicted"/>
<dbReference type="AlphaFoldDB" id="A0A3A6TKT4"/>
<organism evidence="2 3">
    <name type="scientific">Parashewanella spongiae</name>
    <dbReference type="NCBI Taxonomy" id="342950"/>
    <lineage>
        <taxon>Bacteria</taxon>
        <taxon>Pseudomonadati</taxon>
        <taxon>Pseudomonadota</taxon>
        <taxon>Gammaproteobacteria</taxon>
        <taxon>Alteromonadales</taxon>
        <taxon>Shewanellaceae</taxon>
        <taxon>Parashewanella</taxon>
    </lineage>
</organism>
<evidence type="ECO:0000313" key="2">
    <source>
        <dbReference type="EMBL" id="RJY16425.1"/>
    </source>
</evidence>
<feature type="transmembrane region" description="Helical" evidence="1">
    <location>
        <begin position="12"/>
        <end position="32"/>
    </location>
</feature>
<keyword evidence="1" id="KW-0812">Transmembrane</keyword>
<protein>
    <recommendedName>
        <fullName evidence="4">MSHA biogenesis protein MshA</fullName>
    </recommendedName>
</protein>
<reference evidence="2 3" key="1">
    <citation type="submission" date="2018-09" db="EMBL/GenBank/DDBJ databases">
        <title>Phylogeny of the Shewanellaceae, and recommendation for two new genera, Pseudoshewanella and Parashewanella.</title>
        <authorList>
            <person name="Wang G."/>
        </authorList>
    </citation>
    <scope>NUCLEOTIDE SEQUENCE [LARGE SCALE GENOMIC DNA]</scope>
    <source>
        <strain evidence="2 3">KCTC 22492</strain>
    </source>
</reference>
<comment type="caution">
    <text evidence="2">The sequence shown here is derived from an EMBL/GenBank/DDBJ whole genome shotgun (WGS) entry which is preliminary data.</text>
</comment>
<gene>
    <name evidence="2" type="ORF">D5R81_09055</name>
</gene>
<keyword evidence="3" id="KW-1185">Reference proteome</keyword>
<dbReference type="Proteomes" id="UP000273022">
    <property type="component" value="Unassembled WGS sequence"/>
</dbReference>
<dbReference type="RefSeq" id="WP_121853334.1">
    <property type="nucleotide sequence ID" value="NZ_CP037952.1"/>
</dbReference>
<keyword evidence="1" id="KW-0472">Membrane</keyword>
<evidence type="ECO:0000313" key="3">
    <source>
        <dbReference type="Proteomes" id="UP000273022"/>
    </source>
</evidence>
<sequence>MNNQQGMAQSKLLTYIIVIIAVILLIFIVSRVPETKTLINNNHKSSIQSLSVAIEQANKLVHEQALKNGAAVGVADISVNDISINMLNGSMRATRSALENGLDVTFDAKDTIHSAVADWDMDIISATETQPGQVKVFAPGAPENCYLVYTEAGTEAKPATATHVVIDKGC</sequence>
<keyword evidence="1" id="KW-1133">Transmembrane helix</keyword>
<accession>A0A3A6TKT4</accession>
<dbReference type="OrthoDB" id="6399629at2"/>
<dbReference type="EMBL" id="QYYH01000047">
    <property type="protein sequence ID" value="RJY16425.1"/>
    <property type="molecule type" value="Genomic_DNA"/>
</dbReference>